<feature type="region of interest" description="Disordered" evidence="1">
    <location>
        <begin position="1"/>
        <end position="32"/>
    </location>
</feature>
<evidence type="ECO:0000313" key="2">
    <source>
        <dbReference type="EMBL" id="ABF08221.1"/>
    </source>
</evidence>
<protein>
    <submittedName>
        <fullName evidence="2">Uncharacterized protein</fullName>
    </submittedName>
</protein>
<feature type="compositionally biased region" description="Basic residues" evidence="1">
    <location>
        <begin position="54"/>
        <end position="65"/>
    </location>
</feature>
<dbReference type="Proteomes" id="UP000002429">
    <property type="component" value="Chromosome"/>
</dbReference>
<name>Q1LNQ5_CUPMC</name>
<feature type="compositionally biased region" description="Basic and acidic residues" evidence="1">
    <location>
        <begin position="66"/>
        <end position="80"/>
    </location>
</feature>
<feature type="region of interest" description="Disordered" evidence="1">
    <location>
        <begin position="48"/>
        <end position="81"/>
    </location>
</feature>
<keyword evidence="3" id="KW-1185">Reference proteome</keyword>
<evidence type="ECO:0000256" key="1">
    <source>
        <dbReference type="SAM" id="MobiDB-lite"/>
    </source>
</evidence>
<dbReference type="HOGENOM" id="CLU_2331649_0_0_4"/>
<evidence type="ECO:0000313" key="3">
    <source>
        <dbReference type="Proteomes" id="UP000002429"/>
    </source>
</evidence>
<dbReference type="KEGG" id="rme:Rmet_1338"/>
<accession>Q1LNQ5</accession>
<proteinExistence type="predicted"/>
<dbReference type="EMBL" id="CP000352">
    <property type="protein sequence ID" value="ABF08221.1"/>
    <property type="molecule type" value="Genomic_DNA"/>
</dbReference>
<dbReference type="STRING" id="266264.Rmet_1338"/>
<reference evidence="3" key="1">
    <citation type="journal article" date="2010" name="PLoS ONE">
        <title>The complete genome sequence of Cupriavidus metallidurans strain CH34, a master survivalist in harsh and anthropogenic environments.</title>
        <authorList>
            <person name="Janssen P.J."/>
            <person name="Van Houdt R."/>
            <person name="Moors H."/>
            <person name="Monsieurs P."/>
            <person name="Morin N."/>
            <person name="Michaux A."/>
            <person name="Benotmane M.A."/>
            <person name="Leys N."/>
            <person name="Vallaeys T."/>
            <person name="Lapidus A."/>
            <person name="Monchy S."/>
            <person name="Medigue C."/>
            <person name="Taghavi S."/>
            <person name="McCorkle S."/>
            <person name="Dunn J."/>
            <person name="van der Lelie D."/>
            <person name="Mergeay M."/>
        </authorList>
    </citation>
    <scope>NUCLEOTIDE SEQUENCE [LARGE SCALE GENOMIC DNA]</scope>
    <source>
        <strain evidence="3">ATCC 43123 / DSM 2839 / NBRC 102507 / CH34</strain>
    </source>
</reference>
<sequence length="98" mass="10862">MHDLASDFSCADSSWKSRHRNVPHASGSVPGQCRSKTVFSRMVEQKERISVTASRRKAPQAKAHRGVSDKNMKPMRRVTDDQNLGDCFGGVYGVSRSP</sequence>
<dbReference type="AlphaFoldDB" id="Q1LNQ5"/>
<organism evidence="2 3">
    <name type="scientific">Cupriavidus metallidurans (strain ATCC 43123 / DSM 2839 / NBRC 102507 / CH34)</name>
    <name type="common">Ralstonia metallidurans</name>
    <dbReference type="NCBI Taxonomy" id="266264"/>
    <lineage>
        <taxon>Bacteria</taxon>
        <taxon>Pseudomonadati</taxon>
        <taxon>Pseudomonadota</taxon>
        <taxon>Betaproteobacteria</taxon>
        <taxon>Burkholderiales</taxon>
        <taxon>Burkholderiaceae</taxon>
        <taxon>Cupriavidus</taxon>
    </lineage>
</organism>
<gene>
    <name evidence="2" type="ordered locus">Rmet_1338</name>
</gene>